<dbReference type="Pfam" id="PF14100">
    <property type="entry name" value="DUF6807"/>
    <property type="match status" value="1"/>
</dbReference>
<protein>
    <submittedName>
        <fullName evidence="1">Methane monooxygenase PmoA-like</fullName>
    </submittedName>
</protein>
<dbReference type="GO" id="GO:0004497">
    <property type="term" value="F:monooxygenase activity"/>
    <property type="evidence" value="ECO:0007669"/>
    <property type="project" value="UniProtKB-KW"/>
</dbReference>
<evidence type="ECO:0000313" key="1">
    <source>
        <dbReference type="EMBL" id="RZU62790.1"/>
    </source>
</evidence>
<dbReference type="InterPro" id="IPR029475">
    <property type="entry name" value="DUF6807"/>
</dbReference>
<sequence>MANAEYTVNDRHDSVTVTGGGVDLLTYVVHPDTKAEEAPKPYLFPLRFLDGGDAAVRRPWDHRWHTGLQFTWSHVKDQNFWGGPTFSTEGGYQMRDNLGRMEHQGFAAPPMGGSEVVFDETLTWINSRGEHWYDEHRVHRLHSLDTERGLWSVDLTTTLTNVSGETLPMGSPTTAGREQAGYTGWFWRGPRSWTGARVVSSEGLEGDETVMGTTADWIAMQSEHDGLDGGGTILTFAGSSTAAVDGESLEIPEIRWFVRSGVFAVISPSPAFYEEIHLPHGGELTLSHRYVFVSRVCEDEELKTLGAEFAL</sequence>
<gene>
    <name evidence="1" type="ORF">EV380_2395</name>
</gene>
<comment type="caution">
    <text evidence="1">The sequence shown here is derived from an EMBL/GenBank/DDBJ whole genome shotgun (WGS) entry which is preliminary data.</text>
</comment>
<dbReference type="EMBL" id="SHLA01000001">
    <property type="protein sequence ID" value="RZU62790.1"/>
    <property type="molecule type" value="Genomic_DNA"/>
</dbReference>
<keyword evidence="1" id="KW-0560">Oxidoreductase</keyword>
<reference evidence="1 2" key="1">
    <citation type="submission" date="2019-02" db="EMBL/GenBank/DDBJ databases">
        <title>Sequencing the genomes of 1000 actinobacteria strains.</title>
        <authorList>
            <person name="Klenk H.-P."/>
        </authorList>
    </citation>
    <scope>NUCLEOTIDE SEQUENCE [LARGE SCALE GENOMIC DNA]</scope>
    <source>
        <strain evidence="1 2">DSM 17364</strain>
    </source>
</reference>
<evidence type="ECO:0000313" key="2">
    <source>
        <dbReference type="Proteomes" id="UP000292685"/>
    </source>
</evidence>
<dbReference type="RefSeq" id="WP_130451314.1">
    <property type="nucleotide sequence ID" value="NZ_SHLA01000001.1"/>
</dbReference>
<keyword evidence="1" id="KW-0503">Monooxygenase</keyword>
<keyword evidence="2" id="KW-1185">Reference proteome</keyword>
<name>A0A4Q8AER8_9MICC</name>
<accession>A0A4Q8AER8</accession>
<dbReference type="Proteomes" id="UP000292685">
    <property type="component" value="Unassembled WGS sequence"/>
</dbReference>
<proteinExistence type="predicted"/>
<dbReference type="OrthoDB" id="9812981at2"/>
<organism evidence="1 2">
    <name type="scientific">Zhihengliuella halotolerans</name>
    <dbReference type="NCBI Taxonomy" id="370736"/>
    <lineage>
        <taxon>Bacteria</taxon>
        <taxon>Bacillati</taxon>
        <taxon>Actinomycetota</taxon>
        <taxon>Actinomycetes</taxon>
        <taxon>Micrococcales</taxon>
        <taxon>Micrococcaceae</taxon>
        <taxon>Zhihengliuella</taxon>
    </lineage>
</organism>
<dbReference type="AlphaFoldDB" id="A0A4Q8AER8"/>